<evidence type="ECO:0000256" key="7">
    <source>
        <dbReference type="SAM" id="SignalP"/>
    </source>
</evidence>
<keyword evidence="6" id="KW-0812">Transmembrane</keyword>
<dbReference type="InterPro" id="IPR019931">
    <property type="entry name" value="LPXTG_anchor"/>
</dbReference>
<dbReference type="STRING" id="1246995.AFR_19850"/>
<feature type="domain" description="Gram-positive cocci surface proteins LPxTG" evidence="8">
    <location>
        <begin position="323"/>
        <end position="360"/>
    </location>
</feature>
<keyword evidence="3 7" id="KW-0732">Signal</keyword>
<dbReference type="HOGENOM" id="CLU_768656_0_0_11"/>
<accession>U5VZP6</accession>
<evidence type="ECO:0000256" key="3">
    <source>
        <dbReference type="ARBA" id="ARBA00022729"/>
    </source>
</evidence>
<dbReference type="RefSeq" id="WP_023362614.1">
    <property type="nucleotide sequence ID" value="NC_022657.1"/>
</dbReference>
<feature type="chain" id="PRO_5038629709" description="Gram-positive cocci surface proteins LPxTG domain-containing protein" evidence="7">
    <location>
        <begin position="22"/>
        <end position="360"/>
    </location>
</feature>
<keyword evidence="10" id="KW-1185">Reference proteome</keyword>
<evidence type="ECO:0000313" key="9">
    <source>
        <dbReference type="EMBL" id="AGZ42242.1"/>
    </source>
</evidence>
<dbReference type="AlphaFoldDB" id="U5VZP6"/>
<feature type="transmembrane region" description="Helical" evidence="6">
    <location>
        <begin position="333"/>
        <end position="351"/>
    </location>
</feature>
<evidence type="ECO:0000256" key="2">
    <source>
        <dbReference type="ARBA" id="ARBA00022525"/>
    </source>
</evidence>
<keyword evidence="6" id="KW-1133">Transmembrane helix</keyword>
<evidence type="ECO:0000256" key="5">
    <source>
        <dbReference type="SAM" id="MobiDB-lite"/>
    </source>
</evidence>
<feature type="compositionally biased region" description="Gly residues" evidence="5">
    <location>
        <begin position="306"/>
        <end position="323"/>
    </location>
</feature>
<dbReference type="eggNOG" id="ENOG5030RC6">
    <property type="taxonomic scope" value="Bacteria"/>
</dbReference>
<keyword evidence="1" id="KW-0134">Cell wall</keyword>
<dbReference type="InterPro" id="IPR006311">
    <property type="entry name" value="TAT_signal"/>
</dbReference>
<organism evidence="9 10">
    <name type="scientific">Actinoplanes friuliensis DSM 7358</name>
    <dbReference type="NCBI Taxonomy" id="1246995"/>
    <lineage>
        <taxon>Bacteria</taxon>
        <taxon>Bacillati</taxon>
        <taxon>Actinomycetota</taxon>
        <taxon>Actinomycetes</taxon>
        <taxon>Micromonosporales</taxon>
        <taxon>Micromonosporaceae</taxon>
        <taxon>Actinoplanes</taxon>
    </lineage>
</organism>
<evidence type="ECO:0000256" key="1">
    <source>
        <dbReference type="ARBA" id="ARBA00022512"/>
    </source>
</evidence>
<dbReference type="PROSITE" id="PS50847">
    <property type="entry name" value="GRAM_POS_ANCHORING"/>
    <property type="match status" value="1"/>
</dbReference>
<keyword evidence="4" id="KW-0572">Peptidoglycan-anchor</keyword>
<keyword evidence="6" id="KW-0472">Membrane</keyword>
<sequence length="360" mass="36345">MTLRWRTGRTFALLAAGAALAAPAAVGLTATPAAAAPGPIDMNARLTGPATVVRGELALFTIDSVIPGPPAPTNVKLILTLPDGFSYAQMGGGSGPCTADAARRVVTCIPDPGEPSGLPGARQWEVYARASSSLAAGTELTTALEVTADGDETNPADNRDTVTTRVTGPAATSIRATGPKGPIVPGSKFRVTVQVHYADGPPIDDFAMFAHFGGDWFLGAELVGVPAQCSGDPGSVMCEIDRRVEPNTDFDLVWEFGSTGDPAGYHAPTEQLRFQTFAFGDPVQTSIELTFATATPGTPSPTPTGTGTGGGTGNGDGQAGGGLPITGTATGSLAATGVLLVAAGAGAVLLGRRRRRSSTS</sequence>
<protein>
    <recommendedName>
        <fullName evidence="8">Gram-positive cocci surface proteins LPxTG domain-containing protein</fullName>
    </recommendedName>
</protein>
<feature type="region of interest" description="Disordered" evidence="5">
    <location>
        <begin position="293"/>
        <end position="323"/>
    </location>
</feature>
<evidence type="ECO:0000259" key="8">
    <source>
        <dbReference type="PROSITE" id="PS50847"/>
    </source>
</evidence>
<dbReference type="Proteomes" id="UP000017746">
    <property type="component" value="Chromosome"/>
</dbReference>
<dbReference type="PATRIC" id="fig|1246995.3.peg.4028"/>
<dbReference type="KEGG" id="afs:AFR_19850"/>
<evidence type="ECO:0000256" key="4">
    <source>
        <dbReference type="ARBA" id="ARBA00023088"/>
    </source>
</evidence>
<gene>
    <name evidence="9" type="ORF">AFR_19850</name>
</gene>
<keyword evidence="2" id="KW-0964">Secreted</keyword>
<evidence type="ECO:0000256" key="6">
    <source>
        <dbReference type="SAM" id="Phobius"/>
    </source>
</evidence>
<proteinExistence type="predicted"/>
<reference evidence="9 10" key="1">
    <citation type="journal article" date="2014" name="J. Biotechnol.">
        <title>Complete genome sequence of the actinobacterium Actinoplanes friuliensis HAG 010964, producer of the lipopeptide antibiotic friulimycin.</title>
        <authorList>
            <person name="Ruckert C."/>
            <person name="Szczepanowski R."/>
            <person name="Albersmeier A."/>
            <person name="Goesmann A."/>
            <person name="Fischer N."/>
            <person name="Steinkamper A."/>
            <person name="Puhler A."/>
            <person name="Biener R."/>
            <person name="Schwartz D."/>
            <person name="Kalinowski J."/>
        </authorList>
    </citation>
    <scope>NUCLEOTIDE SEQUENCE [LARGE SCALE GENOMIC DNA]</scope>
    <source>
        <strain evidence="9 10">DSM 7358</strain>
    </source>
</reference>
<dbReference type="PROSITE" id="PS51318">
    <property type="entry name" value="TAT"/>
    <property type="match status" value="1"/>
</dbReference>
<feature type="signal peptide" evidence="7">
    <location>
        <begin position="1"/>
        <end position="21"/>
    </location>
</feature>
<evidence type="ECO:0000313" key="10">
    <source>
        <dbReference type="Proteomes" id="UP000017746"/>
    </source>
</evidence>
<dbReference type="EMBL" id="CP006272">
    <property type="protein sequence ID" value="AGZ42242.1"/>
    <property type="molecule type" value="Genomic_DNA"/>
</dbReference>
<name>U5VZP6_9ACTN</name>